<organism evidence="1 2">
    <name type="scientific">Rhizobium meliloti</name>
    <name type="common">Ensifer meliloti</name>
    <name type="synonym">Sinorhizobium meliloti</name>
    <dbReference type="NCBI Taxonomy" id="382"/>
    <lineage>
        <taxon>Bacteria</taxon>
        <taxon>Pseudomonadati</taxon>
        <taxon>Pseudomonadota</taxon>
        <taxon>Alphaproteobacteria</taxon>
        <taxon>Hyphomicrobiales</taxon>
        <taxon>Rhizobiaceae</taxon>
        <taxon>Sinorhizobium/Ensifer group</taxon>
        <taxon>Sinorhizobium</taxon>
    </lineage>
</organism>
<comment type="caution">
    <text evidence="1">The sequence shown here is derived from an EMBL/GenBank/DDBJ whole genome shotgun (WGS) entry which is preliminary data.</text>
</comment>
<dbReference type="AlphaFoldDB" id="A0AAW9TLG8"/>
<evidence type="ECO:0000313" key="2">
    <source>
        <dbReference type="Proteomes" id="UP000429484"/>
    </source>
</evidence>
<proteinExistence type="predicted"/>
<dbReference type="RefSeq" id="WP_153349689.1">
    <property type="nucleotide sequence ID" value="NZ_WISR01000124.1"/>
</dbReference>
<sequence>MPKFIQLLGVAEQAAPNCYIATIIADEDDNGTYETVAYGVTPEDNYGIAPEVKAAVTEWINNRQPVSPYVPPTSEQLRAVTPPITRRQLLLTLFSIGITEAQIDDALVDDVEGLIEWKNASTFERLHPLISELSGHFGLPPEQVDSLWLWARNL</sequence>
<evidence type="ECO:0000313" key="1">
    <source>
        <dbReference type="EMBL" id="MQW33581.1"/>
    </source>
</evidence>
<accession>A0AAW9TLG8</accession>
<name>A0AAW9TLG8_RHIML</name>
<gene>
    <name evidence="1" type="ORF">GHK53_12415</name>
</gene>
<dbReference type="EMBL" id="WISR01000124">
    <property type="protein sequence ID" value="MQW33581.1"/>
    <property type="molecule type" value="Genomic_DNA"/>
</dbReference>
<dbReference type="Proteomes" id="UP000429484">
    <property type="component" value="Unassembled WGS sequence"/>
</dbReference>
<protein>
    <submittedName>
        <fullName evidence="1">Uncharacterized protein</fullName>
    </submittedName>
</protein>
<reference evidence="1 2" key="1">
    <citation type="journal article" date="2013" name="Genome Biol.">
        <title>Comparative genomics of the core and accessory genomes of 48 Sinorhizobium strains comprising five genospecies.</title>
        <authorList>
            <person name="Sugawara M."/>
            <person name="Epstein B."/>
            <person name="Badgley B.D."/>
            <person name="Unno T."/>
            <person name="Xu L."/>
            <person name="Reese J."/>
            <person name="Gyaneshwar P."/>
            <person name="Denny R."/>
            <person name="Mudge J."/>
            <person name="Bharti A.K."/>
            <person name="Farmer A.D."/>
            <person name="May G.D."/>
            <person name="Woodward J.E."/>
            <person name="Medigue C."/>
            <person name="Vallenet D."/>
            <person name="Lajus A."/>
            <person name="Rouy Z."/>
            <person name="Martinez-Vaz B."/>
            <person name="Tiffin P."/>
            <person name="Young N.D."/>
            <person name="Sadowsky M.J."/>
        </authorList>
    </citation>
    <scope>NUCLEOTIDE SEQUENCE [LARGE SCALE GENOMIC DNA]</scope>
    <source>
        <strain evidence="1 2">N6B1</strain>
    </source>
</reference>